<reference evidence="1 2" key="1">
    <citation type="submission" date="2018-07" db="EMBL/GenBank/DDBJ databases">
        <title>Genomic Encyclopedia of Type Strains, Phase III (KMG-III): the genomes of soil and plant-associated and newly described type strains.</title>
        <authorList>
            <person name="Whitman W."/>
        </authorList>
    </citation>
    <scope>NUCLEOTIDE SEQUENCE [LARGE SCALE GENOMIC DNA]</scope>
    <source>
        <strain evidence="1 2">CECT 8333</strain>
    </source>
</reference>
<dbReference type="EMBL" id="QPJW01000001">
    <property type="protein sequence ID" value="RCX22599.1"/>
    <property type="molecule type" value="Genomic_DNA"/>
</dbReference>
<comment type="caution">
    <text evidence="1">The sequence shown here is derived from an EMBL/GenBank/DDBJ whole genome shotgun (WGS) entry which is preliminary data.</text>
</comment>
<evidence type="ECO:0000313" key="2">
    <source>
        <dbReference type="Proteomes" id="UP000253090"/>
    </source>
</evidence>
<dbReference type="Proteomes" id="UP000253090">
    <property type="component" value="Unassembled WGS sequence"/>
</dbReference>
<gene>
    <name evidence="1" type="ORF">DFP94_101179</name>
</gene>
<dbReference type="AlphaFoldDB" id="A0A369BLX4"/>
<dbReference type="RefSeq" id="WP_245954409.1">
    <property type="nucleotide sequence ID" value="NZ_QPJW01000001.1"/>
</dbReference>
<dbReference type="InterPro" id="IPR018755">
    <property type="entry name" value="Phage_Mu_Gp48"/>
</dbReference>
<dbReference type="Pfam" id="PF10076">
    <property type="entry name" value="Phage_Mu_Gp48"/>
    <property type="match status" value="1"/>
</dbReference>
<accession>A0A369BLX4</accession>
<sequence length="194" mass="22460">MNRLMEYLPEFYHDIVDLVELTQVESQELIEVQEAMDRLLDDQFVLSASEQAIKRREKMLGIQADPQTESLEFRRKRLINRYSTKPPFTMRYLQQRLDFLVGSGMTLVGVDHANYVLTVTANIDNADVFKEVERTVSVIKPANLIYRQKTSLGDVIAFQEEISARPINWVYKLDGTWRLGDKAFTELGPEVTVK</sequence>
<evidence type="ECO:0000313" key="1">
    <source>
        <dbReference type="EMBL" id="RCX22599.1"/>
    </source>
</evidence>
<organism evidence="1 2">
    <name type="scientific">Fontibacillus phaseoli</name>
    <dbReference type="NCBI Taxonomy" id="1416533"/>
    <lineage>
        <taxon>Bacteria</taxon>
        <taxon>Bacillati</taxon>
        <taxon>Bacillota</taxon>
        <taxon>Bacilli</taxon>
        <taxon>Bacillales</taxon>
        <taxon>Paenibacillaceae</taxon>
        <taxon>Fontibacillus</taxon>
    </lineage>
</organism>
<proteinExistence type="predicted"/>
<name>A0A369BLX4_9BACL</name>
<keyword evidence="2" id="KW-1185">Reference proteome</keyword>
<protein>
    <submittedName>
        <fullName evidence="1">Uncharacterized protein DUF2313</fullName>
    </submittedName>
</protein>